<dbReference type="InterPro" id="IPR036420">
    <property type="entry name" value="BRCT_dom_sf"/>
</dbReference>
<evidence type="ECO:0000256" key="1">
    <source>
        <dbReference type="ARBA" id="ARBA00022763"/>
    </source>
</evidence>
<dbReference type="PROSITE" id="PS50172">
    <property type="entry name" value="BRCT"/>
    <property type="match status" value="1"/>
</dbReference>
<dbReference type="EMBL" id="BLRW01000381">
    <property type="protein sequence ID" value="GFP24171.1"/>
    <property type="molecule type" value="Genomic_DNA"/>
</dbReference>
<dbReference type="Gene3D" id="3.40.50.10190">
    <property type="entry name" value="BRCT domain"/>
    <property type="match status" value="1"/>
</dbReference>
<evidence type="ECO:0000313" key="5">
    <source>
        <dbReference type="Proteomes" id="UP000585609"/>
    </source>
</evidence>
<dbReference type="SUPFAM" id="SSF47781">
    <property type="entry name" value="RuvA domain 2-like"/>
    <property type="match status" value="1"/>
</dbReference>
<dbReference type="GO" id="GO:0006281">
    <property type="term" value="P:DNA repair"/>
    <property type="evidence" value="ECO:0007669"/>
    <property type="project" value="UniProtKB-KW"/>
</dbReference>
<organism evidence="4 5">
    <name type="scientific">Candidatus Hakubella thermalkaliphila</name>
    <dbReference type="NCBI Taxonomy" id="2754717"/>
    <lineage>
        <taxon>Bacteria</taxon>
        <taxon>Bacillati</taxon>
        <taxon>Actinomycetota</taxon>
        <taxon>Actinomycetota incertae sedis</taxon>
        <taxon>Candidatus Hakubellales</taxon>
        <taxon>Candidatus Hakubellaceae</taxon>
        <taxon>Candidatus Hakubella</taxon>
    </lineage>
</organism>
<dbReference type="SMART" id="SM00292">
    <property type="entry name" value="BRCT"/>
    <property type="match status" value="1"/>
</dbReference>
<evidence type="ECO:0000256" key="2">
    <source>
        <dbReference type="ARBA" id="ARBA00023204"/>
    </source>
</evidence>
<accession>A0A6V8NY46</accession>
<name>A0A6V8NY46_9ACTN</name>
<dbReference type="InterPro" id="IPR041663">
    <property type="entry name" value="DisA/LigA_HHH"/>
</dbReference>
<keyword evidence="1" id="KW-0227">DNA damage</keyword>
<dbReference type="SUPFAM" id="SSF52113">
    <property type="entry name" value="BRCT domain"/>
    <property type="match status" value="1"/>
</dbReference>
<dbReference type="CDD" id="cd17748">
    <property type="entry name" value="BRCT_DNA_ligase_like"/>
    <property type="match status" value="1"/>
</dbReference>
<dbReference type="InterPro" id="IPR010994">
    <property type="entry name" value="RuvA_2-like"/>
</dbReference>
<feature type="domain" description="BRCT" evidence="3">
    <location>
        <begin position="72"/>
        <end position="152"/>
    </location>
</feature>
<proteinExistence type="predicted"/>
<dbReference type="AlphaFoldDB" id="A0A6V8NY46"/>
<dbReference type="Proteomes" id="UP000585609">
    <property type="component" value="Unassembled WGS sequence"/>
</dbReference>
<dbReference type="Pfam" id="PF00533">
    <property type="entry name" value="BRCT"/>
    <property type="match status" value="1"/>
</dbReference>
<protein>
    <submittedName>
        <fullName evidence="4">DNA ligase (NAD+)</fullName>
    </submittedName>
</protein>
<evidence type="ECO:0000313" key="4">
    <source>
        <dbReference type="EMBL" id="GFP24171.1"/>
    </source>
</evidence>
<sequence length="152" mass="15974">FVGERTARLLSAHFGSMEKLISASPAELAAVEEVGAKISASISEFFALDSSKELVARLRSAGLKMAEEKENSAEKLLAGKTCVLTGTLAACSREKATALIEEAGGRVSSSVSKNTHYLVAGEKPGSKLQKAEKLRVSILDEQALLALLAKGK</sequence>
<dbReference type="Gene3D" id="1.10.150.20">
    <property type="entry name" value="5' to 3' exonuclease, C-terminal subdomain"/>
    <property type="match status" value="1"/>
</dbReference>
<comment type="caution">
    <text evidence="4">The sequence shown here is derived from an EMBL/GenBank/DDBJ whole genome shotgun (WGS) entry which is preliminary data.</text>
</comment>
<dbReference type="InterPro" id="IPR001357">
    <property type="entry name" value="BRCT_dom"/>
</dbReference>
<feature type="non-terminal residue" evidence="4">
    <location>
        <position position="1"/>
    </location>
</feature>
<gene>
    <name evidence="4" type="ORF">HKBW3S09_01637</name>
</gene>
<reference evidence="4 5" key="1">
    <citation type="journal article" date="2020" name="Front. Microbiol.">
        <title>Single-cell genomics of novel Actinobacteria with the Wood-Ljungdahl pathway discovered in a serpentinizing system.</title>
        <authorList>
            <person name="Merino N."/>
            <person name="Kawai M."/>
            <person name="Boyd E.S."/>
            <person name="Colman D.R."/>
            <person name="McGlynn S.E."/>
            <person name="Nealson K.H."/>
            <person name="Kurokawa K."/>
            <person name="Hongoh Y."/>
        </authorList>
    </citation>
    <scope>NUCLEOTIDE SEQUENCE [LARGE SCALE GENOMIC DNA]</scope>
    <source>
        <strain evidence="4 5">S09_30</strain>
    </source>
</reference>
<evidence type="ECO:0000259" key="3">
    <source>
        <dbReference type="PROSITE" id="PS50172"/>
    </source>
</evidence>
<keyword evidence="2" id="KW-0234">DNA repair</keyword>
<dbReference type="Pfam" id="PF12826">
    <property type="entry name" value="HHH_2"/>
    <property type="match status" value="1"/>
</dbReference>
<keyword evidence="4" id="KW-0436">Ligase</keyword>
<dbReference type="GO" id="GO:0016874">
    <property type="term" value="F:ligase activity"/>
    <property type="evidence" value="ECO:0007669"/>
    <property type="project" value="UniProtKB-KW"/>
</dbReference>